<gene>
    <name evidence="1" type="ORF">PMAYCL1PPCAC_26077</name>
</gene>
<name>A0AAN5D536_9BILA</name>
<evidence type="ECO:0000313" key="1">
    <source>
        <dbReference type="EMBL" id="GMR55882.1"/>
    </source>
</evidence>
<dbReference type="AlphaFoldDB" id="A0AAN5D536"/>
<sequence length="66" mass="7279">EIRVIARLLQQPADFRLFSLHPGRCVRDPWDGQTPGEAFDCQSKIEKNLICGTKPANTASPSDLGL</sequence>
<keyword evidence="2" id="KW-1185">Reference proteome</keyword>
<comment type="caution">
    <text evidence="1">The sequence shown here is derived from an EMBL/GenBank/DDBJ whole genome shotgun (WGS) entry which is preliminary data.</text>
</comment>
<feature type="non-terminal residue" evidence="1">
    <location>
        <position position="1"/>
    </location>
</feature>
<dbReference type="EMBL" id="BTRK01000005">
    <property type="protein sequence ID" value="GMR55882.1"/>
    <property type="molecule type" value="Genomic_DNA"/>
</dbReference>
<organism evidence="1 2">
    <name type="scientific">Pristionchus mayeri</name>
    <dbReference type="NCBI Taxonomy" id="1317129"/>
    <lineage>
        <taxon>Eukaryota</taxon>
        <taxon>Metazoa</taxon>
        <taxon>Ecdysozoa</taxon>
        <taxon>Nematoda</taxon>
        <taxon>Chromadorea</taxon>
        <taxon>Rhabditida</taxon>
        <taxon>Rhabditina</taxon>
        <taxon>Diplogasteromorpha</taxon>
        <taxon>Diplogasteroidea</taxon>
        <taxon>Neodiplogasteridae</taxon>
        <taxon>Pristionchus</taxon>
    </lineage>
</organism>
<evidence type="ECO:0000313" key="2">
    <source>
        <dbReference type="Proteomes" id="UP001328107"/>
    </source>
</evidence>
<proteinExistence type="predicted"/>
<reference evidence="2" key="1">
    <citation type="submission" date="2022-10" db="EMBL/GenBank/DDBJ databases">
        <title>Genome assembly of Pristionchus species.</title>
        <authorList>
            <person name="Yoshida K."/>
            <person name="Sommer R.J."/>
        </authorList>
    </citation>
    <scope>NUCLEOTIDE SEQUENCE [LARGE SCALE GENOMIC DNA]</scope>
    <source>
        <strain evidence="2">RS5460</strain>
    </source>
</reference>
<dbReference type="Proteomes" id="UP001328107">
    <property type="component" value="Unassembled WGS sequence"/>
</dbReference>
<protein>
    <submittedName>
        <fullName evidence="1">Uncharacterized protein</fullName>
    </submittedName>
</protein>
<accession>A0AAN5D536</accession>